<keyword evidence="2" id="KW-1185">Reference proteome</keyword>
<name>A0ABQ6E4G7_9GAMM</name>
<evidence type="ECO:0000313" key="2">
    <source>
        <dbReference type="Proteomes" id="UP001157353"/>
    </source>
</evidence>
<sequence length="1153" mass="130466">MKKIFNIQSEVEGAFVDLKGERYYKISHVDQMSPFFISVVSASDHWLFISSTGSLSAGRIRPENALFPYKSVDHIHENSENTGSKSIFRITENDSLLLWEPFNTHQNNLYDIERHLYKNAIGDKIVFEEINHSLKLNYQYSWHTCEQFGFVRNVELSDFSGTERNIELIDGLQNVLPSGAPLGVLQTASALVDAYKWNEQLAGSSLALFSMYAKLSDRAEPSESLLATTVFSLDSEPHSDDKILLSSQQLSRFRNGGDIHHEGLTKGVRGSYLLHKTITLKADQTRGWAIVADIDKNHADICDLQHLLLTPIKLAKLVTKSVAHNQQELIKLMSGADAWQLTAEENTSVHHYANVLFNNMRGGVFANGYLLEKSDVVKSLFNANKLVMREHAEFIDALEDNLSHTQLIQHAKATDDQQLVRLSYEYLPLTFGRRHGDPSRPWNHYEIKLKDENGDRLLSYQGNWRDIFQNWEASALSYPGFITSFIAKFVNASTVDGYNPYRITKEGVDWEKLEENDPWSNIGYWGDHQIIYLLKFLELADKFSQQDLITLLDSDIFSYANVPYQLCGVDKLFENPKDTVDFNHKTQQLTEQRVDLLGSDGRLVLDADNNVYMVNLTEKILVPLLAKLSNLVLDGGIWLNTQRPEWNDANNAIVGNGLSMVTLYYMRRYVAFMQKILIKAANSFAISKEVVDWMVAITVVLNDAVQVVKQKNISAEHSHQVLTDLANCAASYREKVYTNHGFSGKTKVQSSEITTLLSVSLSLLDATIANNLREDGLYNAYNILSYSDKSLTVEALYPMLEGQVAVLSAGILSPKQAVSLLDKLFASEMYREDQASFMLYPDRELTTFMNKNRLTAKQVQQNSLLTLMMEADDKRIVMQDSDGNYHFNADFENSGYLRTTLDKVMIDYPAISHDQVLDVEKLYEQVFNHKAFTGRSGTMFGYEGLGSIYWHMVSKLLLAVQENYHASRNLDATSKETLKLGDYYYRVRAGIGFNKTPQNYGAFPTDPYSHTPKHSGAQQPGMTGQVKEEVITRFGELGIQINDGQISINPSLLKPSEFLKEAATFTYLDLLGGKQRIHVLQNQLVFTYCQVPFVYKICEQGTQNIVLHFNDGLQQTINTLHISSSLSEMLFSRSGKVNKIVVTIPKSMLRVGN</sequence>
<gene>
    <name evidence="1" type="ORF">GCM10007916_31400</name>
</gene>
<reference evidence="2" key="1">
    <citation type="journal article" date="2019" name="Int. J. Syst. Evol. Microbiol.">
        <title>The Global Catalogue of Microorganisms (GCM) 10K type strain sequencing project: providing services to taxonomists for standard genome sequencing and annotation.</title>
        <authorList>
            <consortium name="The Broad Institute Genomics Platform"/>
            <consortium name="The Broad Institute Genome Sequencing Center for Infectious Disease"/>
            <person name="Wu L."/>
            <person name="Ma J."/>
        </authorList>
    </citation>
    <scope>NUCLEOTIDE SEQUENCE [LARGE SCALE GENOMIC DNA]</scope>
    <source>
        <strain evidence="2">NBRC 103166</strain>
    </source>
</reference>
<protein>
    <recommendedName>
        <fullName evidence="3">Glycosyl hydrolase 36 catalytic domain-containing protein</fullName>
    </recommendedName>
</protein>
<proteinExistence type="predicted"/>
<organism evidence="1 2">
    <name type="scientific">Psychromonas marina</name>
    <dbReference type="NCBI Taxonomy" id="88364"/>
    <lineage>
        <taxon>Bacteria</taxon>
        <taxon>Pseudomonadati</taxon>
        <taxon>Pseudomonadota</taxon>
        <taxon>Gammaproteobacteria</taxon>
        <taxon>Alteromonadales</taxon>
        <taxon>Psychromonadaceae</taxon>
        <taxon>Psychromonas</taxon>
    </lineage>
</organism>
<dbReference type="RefSeq" id="WP_284205166.1">
    <property type="nucleotide sequence ID" value="NZ_BSPQ01000018.1"/>
</dbReference>
<comment type="caution">
    <text evidence="1">The sequence shown here is derived from an EMBL/GenBank/DDBJ whole genome shotgun (WGS) entry which is preliminary data.</text>
</comment>
<dbReference type="Proteomes" id="UP001157353">
    <property type="component" value="Unassembled WGS sequence"/>
</dbReference>
<evidence type="ECO:0008006" key="3">
    <source>
        <dbReference type="Google" id="ProtNLM"/>
    </source>
</evidence>
<evidence type="ECO:0000313" key="1">
    <source>
        <dbReference type="EMBL" id="GLS92070.1"/>
    </source>
</evidence>
<accession>A0ABQ6E4G7</accession>
<dbReference type="EMBL" id="BSPQ01000018">
    <property type="protein sequence ID" value="GLS92070.1"/>
    <property type="molecule type" value="Genomic_DNA"/>
</dbReference>